<dbReference type="Proteomes" id="UP000027987">
    <property type="component" value="Chromosome"/>
</dbReference>
<keyword evidence="1" id="KW-0812">Transmembrane</keyword>
<feature type="domain" description="CAAX prenyl protease 2/Lysostaphin resistance protein A-like" evidence="2">
    <location>
        <begin position="125"/>
        <end position="227"/>
    </location>
</feature>
<evidence type="ECO:0000313" key="4">
    <source>
        <dbReference type="Proteomes" id="UP000027987"/>
    </source>
</evidence>
<reference evidence="3 4" key="1">
    <citation type="submission" date="2014-07" db="EMBL/GenBank/DDBJ databases">
        <title>Complete Genome Sequence of Dyella japonica Strain A8 Isolated from Malaysian Tropical Soil.</title>
        <authorList>
            <person name="Hui R.K.H."/>
            <person name="Chen J.-W."/>
            <person name="Chan K.-G."/>
            <person name="Leung F.C.C."/>
        </authorList>
    </citation>
    <scope>NUCLEOTIDE SEQUENCE [LARGE SCALE GENOMIC DNA]</scope>
    <source>
        <strain evidence="3 4">A8</strain>
    </source>
</reference>
<evidence type="ECO:0000259" key="2">
    <source>
        <dbReference type="Pfam" id="PF02517"/>
    </source>
</evidence>
<feature type="transmembrane region" description="Helical" evidence="1">
    <location>
        <begin position="12"/>
        <end position="33"/>
    </location>
</feature>
<feature type="transmembrane region" description="Helical" evidence="1">
    <location>
        <begin position="214"/>
        <end position="234"/>
    </location>
</feature>
<keyword evidence="1" id="KW-0472">Membrane</keyword>
<feature type="transmembrane region" description="Helical" evidence="1">
    <location>
        <begin position="45"/>
        <end position="67"/>
    </location>
</feature>
<proteinExistence type="predicted"/>
<dbReference type="HOGENOM" id="CLU_064706_4_0_6"/>
<feature type="transmembrane region" description="Helical" evidence="1">
    <location>
        <begin position="160"/>
        <end position="180"/>
    </location>
</feature>
<dbReference type="RefSeq" id="WP_019464832.1">
    <property type="nucleotide sequence ID" value="NZ_ALOY01000140.1"/>
</dbReference>
<keyword evidence="1" id="KW-1133">Transmembrane helix</keyword>
<name>A0A075K9Z4_9GAMM</name>
<dbReference type="AlphaFoldDB" id="A0A075K9Z4"/>
<dbReference type="KEGG" id="dja:HY57_18120"/>
<gene>
    <name evidence="3" type="ORF">HY57_18120</name>
</gene>
<keyword evidence="4" id="KW-1185">Reference proteome</keyword>
<feature type="transmembrane region" description="Helical" evidence="1">
    <location>
        <begin position="88"/>
        <end position="111"/>
    </location>
</feature>
<feature type="transmembrane region" description="Helical" evidence="1">
    <location>
        <begin position="240"/>
        <end position="257"/>
    </location>
</feature>
<dbReference type="Pfam" id="PF02517">
    <property type="entry name" value="Rce1-like"/>
    <property type="match status" value="1"/>
</dbReference>
<sequence length="271" mass="29751">MTEHFPASRRALVYLASAFGITWLAWGILVVLAQQQVARYGTWPYMSLYVLGGLGPTIAAYIAVWRTRSQAPVSEFNRRVLHWRVRPVWYLLALGLPAMLGFVAIGIAVALKPALGAAVSFKAWYLFPLYLLMTIVGGGLEEFGWRGITQDEWARSIGPLRAALLIAPVWALWHLPLFFLPGVAQYHANFALFLAGEFGMALLLGWLYTHTRSILLCVLMHAASNAVVVMGVFVPTGMGMGLVGPCLGLAVGVLLFLSTGRRPENHEPPLH</sequence>
<dbReference type="GO" id="GO:0080120">
    <property type="term" value="P:CAAX-box protein maturation"/>
    <property type="evidence" value="ECO:0007669"/>
    <property type="project" value="UniProtKB-ARBA"/>
</dbReference>
<protein>
    <recommendedName>
        <fullName evidence="2">CAAX prenyl protease 2/Lysostaphin resistance protein A-like domain-containing protein</fullName>
    </recommendedName>
</protein>
<dbReference type="PANTHER" id="PTHR35797:SF1">
    <property type="entry name" value="PROTEASE"/>
    <property type="match status" value="1"/>
</dbReference>
<organism evidence="3 4">
    <name type="scientific">Dyella japonica A8</name>
    <dbReference type="NCBI Taxonomy" id="1217721"/>
    <lineage>
        <taxon>Bacteria</taxon>
        <taxon>Pseudomonadati</taxon>
        <taxon>Pseudomonadota</taxon>
        <taxon>Gammaproteobacteria</taxon>
        <taxon>Lysobacterales</taxon>
        <taxon>Rhodanobacteraceae</taxon>
        <taxon>Dyella</taxon>
    </lineage>
</organism>
<dbReference type="PATRIC" id="fig|1217721.7.peg.3722"/>
<dbReference type="PANTHER" id="PTHR35797">
    <property type="entry name" value="PROTEASE-RELATED"/>
    <property type="match status" value="1"/>
</dbReference>
<feature type="transmembrane region" description="Helical" evidence="1">
    <location>
        <begin position="123"/>
        <end position="140"/>
    </location>
</feature>
<dbReference type="InterPro" id="IPR042150">
    <property type="entry name" value="MmRce1-like"/>
</dbReference>
<accession>A0A075K9Z4</accession>
<evidence type="ECO:0000313" key="3">
    <source>
        <dbReference type="EMBL" id="AIF49023.1"/>
    </source>
</evidence>
<dbReference type="EMBL" id="CP008884">
    <property type="protein sequence ID" value="AIF49023.1"/>
    <property type="molecule type" value="Genomic_DNA"/>
</dbReference>
<dbReference type="OrthoDB" id="3693644at2"/>
<dbReference type="GO" id="GO:0004175">
    <property type="term" value="F:endopeptidase activity"/>
    <property type="evidence" value="ECO:0007669"/>
    <property type="project" value="UniProtKB-ARBA"/>
</dbReference>
<dbReference type="STRING" id="1217721.HY57_18120"/>
<evidence type="ECO:0000256" key="1">
    <source>
        <dbReference type="SAM" id="Phobius"/>
    </source>
</evidence>
<dbReference type="InterPro" id="IPR003675">
    <property type="entry name" value="Rce1/LyrA-like_dom"/>
</dbReference>
<feature type="transmembrane region" description="Helical" evidence="1">
    <location>
        <begin position="186"/>
        <end position="207"/>
    </location>
</feature>